<sequence>MERRIGLLASLSLVLATALSACGSPKPEAEADPAEAQEDDWMTTPRIFSVSTQGDGGVLVRGAAAPRARVILSGTDGPAVAAGADAQGRFELHVGAAATGQVLTPEIQIGQTATPGPQRLLVVGQGRQAAALLTDGGPSLRLTPGPALDALDGDGRGLIASGRADPGQKIVVRAGGMSAQAVADSRGRWVAPVATASDRAGDIEVDGTVFHYPGPGAPAAHAERAGEGWRITRGLSGSAYQTTWLPD</sequence>
<dbReference type="RefSeq" id="WP_338575542.1">
    <property type="nucleotide sequence ID" value="NZ_CP146369.1"/>
</dbReference>
<feature type="signal peptide" evidence="1">
    <location>
        <begin position="1"/>
        <end position="21"/>
    </location>
</feature>
<keyword evidence="1" id="KW-0732">Signal</keyword>
<gene>
    <name evidence="2" type="ORF">V8J38_10410</name>
</gene>
<protein>
    <recommendedName>
        <fullName evidence="4">Bacterial Ig domain-containing protein</fullName>
    </recommendedName>
</protein>
<evidence type="ECO:0000313" key="3">
    <source>
        <dbReference type="Proteomes" id="UP001363460"/>
    </source>
</evidence>
<proteinExistence type="predicted"/>
<reference evidence="2 3" key="1">
    <citation type="submission" date="2024-02" db="EMBL/GenBank/DDBJ databases">
        <title>Distribution and functional of Brevundimonas-related endobacteria within Verticillium dahliae.</title>
        <authorList>
            <person name="Zeng H."/>
        </authorList>
    </citation>
    <scope>NUCLEOTIDE SEQUENCE [LARGE SCALE GENOMIC DNA]</scope>
    <source>
        <strain evidence="2 3">TRM 44200</strain>
    </source>
</reference>
<feature type="chain" id="PRO_5046135160" description="Bacterial Ig domain-containing protein" evidence="1">
    <location>
        <begin position="22"/>
        <end position="247"/>
    </location>
</feature>
<dbReference type="PROSITE" id="PS51257">
    <property type="entry name" value="PROKAR_LIPOPROTEIN"/>
    <property type="match status" value="1"/>
</dbReference>
<dbReference type="Proteomes" id="UP001363460">
    <property type="component" value="Chromosome"/>
</dbReference>
<accession>A0ABZ2I7R6</accession>
<keyword evidence="3" id="KW-1185">Reference proteome</keyword>
<evidence type="ECO:0008006" key="4">
    <source>
        <dbReference type="Google" id="ProtNLM"/>
    </source>
</evidence>
<dbReference type="EMBL" id="CP146369">
    <property type="protein sequence ID" value="WWT53670.1"/>
    <property type="molecule type" value="Genomic_DNA"/>
</dbReference>
<evidence type="ECO:0000256" key="1">
    <source>
        <dbReference type="SAM" id="SignalP"/>
    </source>
</evidence>
<name>A0ABZ2I7R6_9CAUL</name>
<organism evidence="2 3">
    <name type="scientific">Brevundimonas olei</name>
    <dbReference type="NCBI Taxonomy" id="657642"/>
    <lineage>
        <taxon>Bacteria</taxon>
        <taxon>Pseudomonadati</taxon>
        <taxon>Pseudomonadota</taxon>
        <taxon>Alphaproteobacteria</taxon>
        <taxon>Caulobacterales</taxon>
        <taxon>Caulobacteraceae</taxon>
        <taxon>Brevundimonas</taxon>
    </lineage>
</organism>
<evidence type="ECO:0000313" key="2">
    <source>
        <dbReference type="EMBL" id="WWT53670.1"/>
    </source>
</evidence>